<gene>
    <name evidence="11" type="primary">motB</name>
    <name evidence="11" type="ORF">GCM10011335_33270</name>
</gene>
<feature type="compositionally biased region" description="Polar residues" evidence="8">
    <location>
        <begin position="79"/>
        <end position="91"/>
    </location>
</feature>
<protein>
    <submittedName>
        <fullName evidence="11">Flagellar motor protein MotB</fullName>
    </submittedName>
</protein>
<comment type="similarity">
    <text evidence="2">Belongs to the MotB family.</text>
</comment>
<feature type="region of interest" description="Disordered" evidence="8">
    <location>
        <begin position="142"/>
        <end position="168"/>
    </location>
</feature>
<dbReference type="CDD" id="cd07185">
    <property type="entry name" value="OmpA_C-like"/>
    <property type="match status" value="1"/>
</dbReference>
<dbReference type="InterPro" id="IPR006665">
    <property type="entry name" value="OmpA-like"/>
</dbReference>
<comment type="subcellular location">
    <subcellularLocation>
        <location evidence="1">Cell membrane</location>
        <topology evidence="1">Single-pass membrane protein</topology>
    </subcellularLocation>
</comment>
<keyword evidence="6 7" id="KW-0472">Membrane</keyword>
<evidence type="ECO:0000259" key="10">
    <source>
        <dbReference type="PROSITE" id="PS51123"/>
    </source>
</evidence>
<dbReference type="NCBIfam" id="NF004651">
    <property type="entry name" value="PRK05996.1"/>
    <property type="match status" value="1"/>
</dbReference>
<feature type="region of interest" description="Disordered" evidence="8">
    <location>
        <begin position="79"/>
        <end position="120"/>
    </location>
</feature>
<dbReference type="Pfam" id="PF13677">
    <property type="entry name" value="MotB_plug"/>
    <property type="match status" value="1"/>
</dbReference>
<evidence type="ECO:0000313" key="12">
    <source>
        <dbReference type="Proteomes" id="UP000613160"/>
    </source>
</evidence>
<sequence>MSQTSPATPTVNQIIIVKRGGDHEEAHHGGAWKIAFADFMTALMALFLVLWLTNASDDATKKQIAQYFNPIKLNSSVPETLGLSNGENTPTKPAPVDPKGEVDEGGSPDEKPMSGSATGGQEQALFRDPFAVLAEIAAEGGPGIQDGVAGVPDGSGLPGLNGGEAYRDPFDPTSWQLAPNIDEKAAKGAAMAPTEFTPPAALPPSTTVVEPATKTVVEAAKPSAPAPEAPDAKEAAKPASEAEKMKAEIEKSLGSAKGPGVEVTVGKDGVTISLADNLTSGMFEVGSAKPTPDAVRLVEKVAKLLSERQGVVSIRGHTDSRPYAGVEYDNWRLSAARAQFAYYMLVRGGLSEQRVTSIEGVADRDPKDAANPEGAANRRIEILLKEPNP</sequence>
<evidence type="ECO:0000256" key="5">
    <source>
        <dbReference type="ARBA" id="ARBA00022989"/>
    </source>
</evidence>
<evidence type="ECO:0000256" key="2">
    <source>
        <dbReference type="ARBA" id="ARBA00008914"/>
    </source>
</evidence>
<dbReference type="AlphaFoldDB" id="A0A916Y1R1"/>
<feature type="compositionally biased region" description="Basic and acidic residues" evidence="8">
    <location>
        <begin position="230"/>
        <end position="242"/>
    </location>
</feature>
<dbReference type="Pfam" id="PF00691">
    <property type="entry name" value="OmpA"/>
    <property type="match status" value="1"/>
</dbReference>
<evidence type="ECO:0000256" key="6">
    <source>
        <dbReference type="ARBA" id="ARBA00023136"/>
    </source>
</evidence>
<accession>A0A916Y1R1</accession>
<keyword evidence="12" id="KW-1185">Reference proteome</keyword>
<dbReference type="PROSITE" id="PS51123">
    <property type="entry name" value="OMPA_2"/>
    <property type="match status" value="1"/>
</dbReference>
<name>A0A916Y1R1_9HYPH</name>
<dbReference type="PANTHER" id="PTHR30329:SF21">
    <property type="entry name" value="LIPOPROTEIN YIAD-RELATED"/>
    <property type="match status" value="1"/>
</dbReference>
<feature type="region of interest" description="Disordered" evidence="8">
    <location>
        <begin position="363"/>
        <end position="389"/>
    </location>
</feature>
<evidence type="ECO:0000256" key="4">
    <source>
        <dbReference type="ARBA" id="ARBA00022692"/>
    </source>
</evidence>
<dbReference type="InterPro" id="IPR036737">
    <property type="entry name" value="OmpA-like_sf"/>
</dbReference>
<dbReference type="RefSeq" id="WP_244640266.1">
    <property type="nucleotide sequence ID" value="NZ_BMJJ01000008.1"/>
</dbReference>
<evidence type="ECO:0000256" key="1">
    <source>
        <dbReference type="ARBA" id="ARBA00004162"/>
    </source>
</evidence>
<dbReference type="Proteomes" id="UP000613160">
    <property type="component" value="Unassembled WGS sequence"/>
</dbReference>
<evidence type="ECO:0000256" key="8">
    <source>
        <dbReference type="SAM" id="MobiDB-lite"/>
    </source>
</evidence>
<reference evidence="11" key="1">
    <citation type="journal article" date="2014" name="Int. J. Syst. Evol. Microbiol.">
        <title>Complete genome sequence of Corynebacterium casei LMG S-19264T (=DSM 44701T), isolated from a smear-ripened cheese.</title>
        <authorList>
            <consortium name="US DOE Joint Genome Institute (JGI-PGF)"/>
            <person name="Walter F."/>
            <person name="Albersmeier A."/>
            <person name="Kalinowski J."/>
            <person name="Ruckert C."/>
        </authorList>
    </citation>
    <scope>NUCLEOTIDE SEQUENCE</scope>
    <source>
        <strain evidence="11">CGMCC 1.15493</strain>
    </source>
</reference>
<keyword evidence="5 9" id="KW-1133">Transmembrane helix</keyword>
<proteinExistence type="inferred from homology"/>
<evidence type="ECO:0000256" key="9">
    <source>
        <dbReference type="SAM" id="Phobius"/>
    </source>
</evidence>
<dbReference type="SUPFAM" id="SSF103088">
    <property type="entry name" value="OmpA-like"/>
    <property type="match status" value="1"/>
</dbReference>
<evidence type="ECO:0000256" key="3">
    <source>
        <dbReference type="ARBA" id="ARBA00022475"/>
    </source>
</evidence>
<dbReference type="EMBL" id="BMJJ01000008">
    <property type="protein sequence ID" value="GGD27509.1"/>
    <property type="molecule type" value="Genomic_DNA"/>
</dbReference>
<evidence type="ECO:0000256" key="7">
    <source>
        <dbReference type="PROSITE-ProRule" id="PRU00473"/>
    </source>
</evidence>
<feature type="domain" description="OmpA-like" evidence="10">
    <location>
        <begin position="270"/>
        <end position="388"/>
    </location>
</feature>
<keyword evidence="4 9" id="KW-0812">Transmembrane</keyword>
<feature type="compositionally biased region" description="Basic and acidic residues" evidence="8">
    <location>
        <begin position="98"/>
        <end position="112"/>
    </location>
</feature>
<evidence type="ECO:0000313" key="11">
    <source>
        <dbReference type="EMBL" id="GGD27509.1"/>
    </source>
</evidence>
<organism evidence="11 12">
    <name type="scientific">Aureimonas glaciei</name>
    <dbReference type="NCBI Taxonomy" id="1776957"/>
    <lineage>
        <taxon>Bacteria</taxon>
        <taxon>Pseudomonadati</taxon>
        <taxon>Pseudomonadota</taxon>
        <taxon>Alphaproteobacteria</taxon>
        <taxon>Hyphomicrobiales</taxon>
        <taxon>Aurantimonadaceae</taxon>
        <taxon>Aureimonas</taxon>
    </lineage>
</organism>
<keyword evidence="11" id="KW-0282">Flagellum</keyword>
<comment type="caution">
    <text evidence="11">The sequence shown here is derived from an EMBL/GenBank/DDBJ whole genome shotgun (WGS) entry which is preliminary data.</text>
</comment>
<dbReference type="GO" id="GO:0005886">
    <property type="term" value="C:plasma membrane"/>
    <property type="evidence" value="ECO:0007669"/>
    <property type="project" value="UniProtKB-SubCell"/>
</dbReference>
<feature type="region of interest" description="Disordered" evidence="8">
    <location>
        <begin position="221"/>
        <end position="242"/>
    </location>
</feature>
<dbReference type="InterPro" id="IPR050330">
    <property type="entry name" value="Bact_OuterMem_StrucFunc"/>
</dbReference>
<keyword evidence="11" id="KW-0969">Cilium</keyword>
<keyword evidence="3" id="KW-1003">Cell membrane</keyword>
<reference evidence="11" key="2">
    <citation type="submission" date="2020-09" db="EMBL/GenBank/DDBJ databases">
        <authorList>
            <person name="Sun Q."/>
            <person name="Zhou Y."/>
        </authorList>
    </citation>
    <scope>NUCLEOTIDE SEQUENCE</scope>
    <source>
        <strain evidence="11">CGMCC 1.15493</strain>
    </source>
</reference>
<dbReference type="InterPro" id="IPR025713">
    <property type="entry name" value="MotB-like_N_dom"/>
</dbReference>
<dbReference type="Gene3D" id="3.30.1330.60">
    <property type="entry name" value="OmpA-like domain"/>
    <property type="match status" value="1"/>
</dbReference>
<keyword evidence="11" id="KW-0966">Cell projection</keyword>
<dbReference type="PANTHER" id="PTHR30329">
    <property type="entry name" value="STATOR ELEMENT OF FLAGELLAR MOTOR COMPLEX"/>
    <property type="match status" value="1"/>
</dbReference>
<feature type="transmembrane region" description="Helical" evidence="9">
    <location>
        <begin position="34"/>
        <end position="53"/>
    </location>
</feature>